<evidence type="ECO:0000313" key="3">
    <source>
        <dbReference type="Proteomes" id="UP000683000"/>
    </source>
</evidence>
<reference evidence="2" key="1">
    <citation type="submission" date="2021-03" db="EMBL/GenBank/DDBJ databases">
        <title>Evolutionary innovations through gain and loss of genes in the ectomycorrhizal Boletales.</title>
        <authorList>
            <person name="Wu G."/>
            <person name="Miyauchi S."/>
            <person name="Morin E."/>
            <person name="Yang Z.-L."/>
            <person name="Xu J."/>
            <person name="Martin F.M."/>
        </authorList>
    </citation>
    <scope>NUCLEOTIDE SEQUENCE</scope>
    <source>
        <strain evidence="2">BR01</strain>
    </source>
</reference>
<feature type="domain" description="CHAT" evidence="1">
    <location>
        <begin position="30"/>
        <end position="168"/>
    </location>
</feature>
<dbReference type="Pfam" id="PF12770">
    <property type="entry name" value="CHAT"/>
    <property type="match status" value="1"/>
</dbReference>
<evidence type="ECO:0000259" key="1">
    <source>
        <dbReference type="Pfam" id="PF12770"/>
    </source>
</evidence>
<proteinExistence type="predicted"/>
<comment type="caution">
    <text evidence="2">The sequence shown here is derived from an EMBL/GenBank/DDBJ whole genome shotgun (WGS) entry which is preliminary data.</text>
</comment>
<keyword evidence="3" id="KW-1185">Reference proteome</keyword>
<organism evidence="2 3">
    <name type="scientific">Boletus reticuloceps</name>
    <dbReference type="NCBI Taxonomy" id="495285"/>
    <lineage>
        <taxon>Eukaryota</taxon>
        <taxon>Fungi</taxon>
        <taxon>Dikarya</taxon>
        <taxon>Basidiomycota</taxon>
        <taxon>Agaricomycotina</taxon>
        <taxon>Agaricomycetes</taxon>
        <taxon>Agaricomycetidae</taxon>
        <taxon>Boletales</taxon>
        <taxon>Boletineae</taxon>
        <taxon>Boletaceae</taxon>
        <taxon>Boletoideae</taxon>
        <taxon>Boletus</taxon>
    </lineage>
</organism>
<gene>
    <name evidence="2" type="ORF">JVT61DRAFT_9799</name>
</gene>
<dbReference type="EMBL" id="JAGFBS010000038">
    <property type="protein sequence ID" value="KAG6371177.1"/>
    <property type="molecule type" value="Genomic_DNA"/>
</dbReference>
<dbReference type="InterPro" id="IPR024983">
    <property type="entry name" value="CHAT_dom"/>
</dbReference>
<accession>A0A8I2YG06</accession>
<dbReference type="OrthoDB" id="9991317at2759"/>
<protein>
    <recommendedName>
        <fullName evidence="1">CHAT domain-containing protein</fullName>
    </recommendedName>
</protein>
<sequence>MGPWQLGILLGAVVEGHRQTSSRRIGFLNSRLIYSFVSRQSPGDISRIFWCPTGPFVFLPIHAVGFYDPQYSLPGRKVFDFVVSSYVPTRSPNLHAVPNDDLRLLAVRQPPSDGLGQLPGVAPEIAYIKEAIRDSPSAHTTILESSLGTVGLMKEANWVHFACHGIQDGVDFALLINAA</sequence>
<evidence type="ECO:0000313" key="2">
    <source>
        <dbReference type="EMBL" id="KAG6371177.1"/>
    </source>
</evidence>
<dbReference type="AlphaFoldDB" id="A0A8I2YG06"/>
<dbReference type="Proteomes" id="UP000683000">
    <property type="component" value="Unassembled WGS sequence"/>
</dbReference>
<name>A0A8I2YG06_9AGAM</name>